<evidence type="ECO:0000313" key="1">
    <source>
        <dbReference type="EMBL" id="CAH3993373.1"/>
    </source>
</evidence>
<keyword evidence="2" id="KW-1185">Reference proteome</keyword>
<proteinExistence type="predicted"/>
<dbReference type="AlphaFoldDB" id="A0A9P0T090"/>
<reference evidence="1" key="1">
    <citation type="submission" date="2022-05" db="EMBL/GenBank/DDBJ databases">
        <authorList>
            <person name="Okamura Y."/>
        </authorList>
    </citation>
    <scope>NUCLEOTIDE SEQUENCE</scope>
</reference>
<sequence>MRNVLIDLRPSNRCYLENSISRYQTDVASYLVRGRTARDTVGYSMQPIVTTPALNWHAPETSVFAHL</sequence>
<evidence type="ECO:0000313" key="2">
    <source>
        <dbReference type="Proteomes" id="UP001152562"/>
    </source>
</evidence>
<name>A0A9P0T090_PIEBR</name>
<comment type="caution">
    <text evidence="1">The sequence shown here is derived from an EMBL/GenBank/DDBJ whole genome shotgun (WGS) entry which is preliminary data.</text>
</comment>
<protein>
    <submittedName>
        <fullName evidence="1">Uncharacterized protein</fullName>
    </submittedName>
</protein>
<organism evidence="1 2">
    <name type="scientific">Pieris brassicae</name>
    <name type="common">White butterfly</name>
    <name type="synonym">Large white butterfly</name>
    <dbReference type="NCBI Taxonomy" id="7116"/>
    <lineage>
        <taxon>Eukaryota</taxon>
        <taxon>Metazoa</taxon>
        <taxon>Ecdysozoa</taxon>
        <taxon>Arthropoda</taxon>
        <taxon>Hexapoda</taxon>
        <taxon>Insecta</taxon>
        <taxon>Pterygota</taxon>
        <taxon>Neoptera</taxon>
        <taxon>Endopterygota</taxon>
        <taxon>Lepidoptera</taxon>
        <taxon>Glossata</taxon>
        <taxon>Ditrysia</taxon>
        <taxon>Papilionoidea</taxon>
        <taxon>Pieridae</taxon>
        <taxon>Pierinae</taxon>
        <taxon>Pieris</taxon>
    </lineage>
</organism>
<dbReference type="Proteomes" id="UP001152562">
    <property type="component" value="Unassembled WGS sequence"/>
</dbReference>
<accession>A0A9P0T090</accession>
<gene>
    <name evidence="1" type="ORF">PIBRA_LOCUS2256</name>
</gene>
<dbReference type="EMBL" id="CALOZG010000003">
    <property type="protein sequence ID" value="CAH3993373.1"/>
    <property type="molecule type" value="Genomic_DNA"/>
</dbReference>